<accession>A0A9Q4C852</accession>
<evidence type="ECO:0000313" key="3">
    <source>
        <dbReference type="EMBL" id="MCX2820021.1"/>
    </source>
</evidence>
<name>A0A9Q4C852_9EURY</name>
<dbReference type="RefSeq" id="WP_266088827.1">
    <property type="nucleotide sequence ID" value="NZ_RKLV01000016.1"/>
</dbReference>
<keyword evidence="2" id="KW-1133">Transmembrane helix</keyword>
<reference evidence="3" key="1">
    <citation type="submission" date="2022-09" db="EMBL/GenBank/DDBJ databases">
        <title>Haloadaptaus new haloarchaeum isolated from saline soil.</title>
        <authorList>
            <person name="Duran-Viseras A."/>
            <person name="Sanchez-Porro C."/>
            <person name="Ventosa A."/>
        </authorList>
    </citation>
    <scope>NUCLEOTIDE SEQUENCE</scope>
    <source>
        <strain evidence="3">F3-133</strain>
    </source>
</reference>
<proteinExistence type="predicted"/>
<feature type="transmembrane region" description="Helical" evidence="2">
    <location>
        <begin position="112"/>
        <end position="134"/>
    </location>
</feature>
<dbReference type="AlphaFoldDB" id="A0A9Q4C852"/>
<sequence>MLRLLIFPVVPEALTGIENRRYIKTIHEENLDRLRNGEPVYLPDAGEAEESLSGRTQEYHGYTKEEIRKRGEKLTTTDSGAELYRLREEVRRDVEDLTERTSAKIKRQNRRVYIATFVIGVLVFGPLISFISLIL</sequence>
<feature type="region of interest" description="Disordered" evidence="1">
    <location>
        <begin position="47"/>
        <end position="72"/>
    </location>
</feature>
<evidence type="ECO:0000256" key="2">
    <source>
        <dbReference type="SAM" id="Phobius"/>
    </source>
</evidence>
<dbReference type="Proteomes" id="UP001149411">
    <property type="component" value="Unassembled WGS sequence"/>
</dbReference>
<keyword evidence="4" id="KW-1185">Reference proteome</keyword>
<keyword evidence="2" id="KW-0472">Membrane</keyword>
<organism evidence="3 4">
    <name type="scientific">Halorutilus salinus</name>
    <dbReference type="NCBI Taxonomy" id="2487751"/>
    <lineage>
        <taxon>Archaea</taxon>
        <taxon>Methanobacteriati</taxon>
        <taxon>Methanobacteriota</taxon>
        <taxon>Stenosarchaea group</taxon>
        <taxon>Halobacteria</taxon>
        <taxon>Halorutilales</taxon>
        <taxon>Halorutilaceae</taxon>
        <taxon>Halorutilus</taxon>
    </lineage>
</organism>
<evidence type="ECO:0000313" key="4">
    <source>
        <dbReference type="Proteomes" id="UP001149411"/>
    </source>
</evidence>
<keyword evidence="2" id="KW-0812">Transmembrane</keyword>
<feature type="compositionally biased region" description="Basic and acidic residues" evidence="1">
    <location>
        <begin position="57"/>
        <end position="72"/>
    </location>
</feature>
<gene>
    <name evidence="3" type="ORF">EGH25_11750</name>
</gene>
<dbReference type="EMBL" id="RKLV01000016">
    <property type="protein sequence ID" value="MCX2820021.1"/>
    <property type="molecule type" value="Genomic_DNA"/>
</dbReference>
<comment type="caution">
    <text evidence="3">The sequence shown here is derived from an EMBL/GenBank/DDBJ whole genome shotgun (WGS) entry which is preliminary data.</text>
</comment>
<protein>
    <submittedName>
        <fullName evidence="3">Uncharacterized protein</fullName>
    </submittedName>
</protein>
<evidence type="ECO:0000256" key="1">
    <source>
        <dbReference type="SAM" id="MobiDB-lite"/>
    </source>
</evidence>